<dbReference type="SUPFAM" id="SSF47781">
    <property type="entry name" value="RuvA domain 2-like"/>
    <property type="match status" value="2"/>
</dbReference>
<evidence type="ECO:0000259" key="3">
    <source>
        <dbReference type="SMART" id="SM00278"/>
    </source>
</evidence>
<dbReference type="InterPro" id="IPR010994">
    <property type="entry name" value="RuvA_2-like"/>
</dbReference>
<dbReference type="PANTHER" id="PTHR21180:SF32">
    <property type="entry name" value="ENDONUCLEASE_EXONUCLEASE_PHOSPHATASE FAMILY DOMAIN-CONTAINING PROTEIN 1"/>
    <property type="match status" value="1"/>
</dbReference>
<feature type="compositionally biased region" description="Polar residues" evidence="2">
    <location>
        <begin position="18"/>
        <end position="30"/>
    </location>
</feature>
<dbReference type="PANTHER" id="PTHR21180">
    <property type="entry name" value="ENDONUCLEASE/EXONUCLEASE/PHOSPHATASE FAMILY DOMAIN-CONTAINING PROTEIN 1"/>
    <property type="match status" value="1"/>
</dbReference>
<dbReference type="Pfam" id="PF12836">
    <property type="entry name" value="HHH_3"/>
    <property type="match status" value="2"/>
</dbReference>
<evidence type="ECO:0000256" key="2">
    <source>
        <dbReference type="SAM" id="MobiDB-lite"/>
    </source>
</evidence>
<reference evidence="5" key="1">
    <citation type="submission" date="2025-08" db="UniProtKB">
        <authorList>
            <consortium name="RefSeq"/>
        </authorList>
    </citation>
    <scope>IDENTIFICATION</scope>
    <source>
        <tissue evidence="5">Muscle</tissue>
    </source>
</reference>
<dbReference type="InterPro" id="IPR051675">
    <property type="entry name" value="Endo/Exo/Phosphatase_dom_1"/>
</dbReference>
<organism evidence="4 5">
    <name type="scientific">Limulus polyphemus</name>
    <name type="common">Atlantic horseshoe crab</name>
    <dbReference type="NCBI Taxonomy" id="6850"/>
    <lineage>
        <taxon>Eukaryota</taxon>
        <taxon>Metazoa</taxon>
        <taxon>Ecdysozoa</taxon>
        <taxon>Arthropoda</taxon>
        <taxon>Chelicerata</taxon>
        <taxon>Merostomata</taxon>
        <taxon>Xiphosura</taxon>
        <taxon>Limulidae</taxon>
        <taxon>Limulus</taxon>
    </lineage>
</organism>
<dbReference type="Proteomes" id="UP000694941">
    <property type="component" value="Unplaced"/>
</dbReference>
<evidence type="ECO:0000313" key="5">
    <source>
        <dbReference type="RefSeq" id="XP_013794158.2"/>
    </source>
</evidence>
<sequence length="481" mass="53607">MLQSHIWWSKNKMGQCTSVTKGQGNSSGNVSHERSNKKRGVPLSATFHVYDNDLQWDLLNINSASEEELMTLSGISRSIAHNIMEYRQTIGGFRKVEDLALVSGVGARKLEQVRSEICVNSYRIGLKGGSQSSSGNISLESFAICENNLNFQGSQMKTVDVNRANVFQLMSVQGISQELAANIIYYREKKGPFQTLDDLLKVKGIKHQKFATIRFFLTLGSSTSNGENVSLPTGTPQNDRSIIKNKSYYRKTLSAPSLYNMDRIRLFDETSKVVYDFLSDHCHRPIVEEVFNYCRNDKPAIRIAVWNLEGLTIQKVRNPGVQEVICRTILENGISLIALQDVTSDLPLTLLATELSHPQQKKVSSWMGERGKWKSALPTSPTKEGSCGFLFNTSCNIELQDAKLFMPANGDGILDLLTLCVGHFKVDGMSLTVVNHHLKVNTVNGEVGTMLKEVMKSLPEHLEGEKRVVIVGDFYLPPTDP</sequence>
<evidence type="ECO:0000256" key="1">
    <source>
        <dbReference type="ARBA" id="ARBA00015260"/>
    </source>
</evidence>
<dbReference type="InterPro" id="IPR003583">
    <property type="entry name" value="Hlx-hairpin-Hlx_DNA-bd_motif"/>
</dbReference>
<accession>A0ABM1C4S7</accession>
<dbReference type="Gene3D" id="1.10.150.320">
    <property type="entry name" value="Photosystem II 12 kDa extrinsic protein"/>
    <property type="match status" value="1"/>
</dbReference>
<dbReference type="SMART" id="SM00278">
    <property type="entry name" value="HhH1"/>
    <property type="match status" value="4"/>
</dbReference>
<gene>
    <name evidence="5" type="primary">LOC106478183</name>
</gene>
<proteinExistence type="predicted"/>
<dbReference type="RefSeq" id="XP_013794158.2">
    <property type="nucleotide sequence ID" value="XM_013938704.2"/>
</dbReference>
<dbReference type="GeneID" id="106478183"/>
<feature type="non-terminal residue" evidence="5">
    <location>
        <position position="481"/>
    </location>
</feature>
<feature type="domain" description="Helix-hairpin-helix DNA-binding motif class 1" evidence="3">
    <location>
        <begin position="197"/>
        <end position="216"/>
    </location>
</feature>
<feature type="region of interest" description="Disordered" evidence="2">
    <location>
        <begin position="18"/>
        <end position="37"/>
    </location>
</feature>
<feature type="domain" description="Helix-hairpin-helix DNA-binding motif class 1" evidence="3">
    <location>
        <begin position="97"/>
        <end position="116"/>
    </location>
</feature>
<dbReference type="SUPFAM" id="SSF56219">
    <property type="entry name" value="DNase I-like"/>
    <property type="match status" value="1"/>
</dbReference>
<dbReference type="Gene3D" id="1.10.150.280">
    <property type="entry name" value="AF1531-like domain"/>
    <property type="match status" value="1"/>
</dbReference>
<keyword evidence="4" id="KW-1185">Reference proteome</keyword>
<dbReference type="InterPro" id="IPR036691">
    <property type="entry name" value="Endo/exonu/phosph_ase_sf"/>
</dbReference>
<name>A0ABM1C4S7_LIMPO</name>
<feature type="domain" description="Helix-hairpin-helix DNA-binding motif class 1" evidence="3">
    <location>
        <begin position="167"/>
        <end position="186"/>
    </location>
</feature>
<feature type="domain" description="Helix-hairpin-helix DNA-binding motif class 1" evidence="3">
    <location>
        <begin position="67"/>
        <end position="86"/>
    </location>
</feature>
<evidence type="ECO:0000313" key="4">
    <source>
        <dbReference type="Proteomes" id="UP000694941"/>
    </source>
</evidence>
<protein>
    <recommendedName>
        <fullName evidence="1">Endonuclease/exonuclease/phosphatase family domain-containing protein 1</fullName>
    </recommendedName>
</protein>
<dbReference type="Gene3D" id="3.60.10.10">
    <property type="entry name" value="Endonuclease/exonuclease/phosphatase"/>
    <property type="match status" value="1"/>
</dbReference>